<evidence type="ECO:0000313" key="3">
    <source>
        <dbReference type="Proteomes" id="UP000823775"/>
    </source>
</evidence>
<evidence type="ECO:0000256" key="1">
    <source>
        <dbReference type="SAM" id="Phobius"/>
    </source>
</evidence>
<accession>A0ABS8VQ10</accession>
<reference evidence="2 3" key="1">
    <citation type="journal article" date="2021" name="BMC Genomics">
        <title>Datura genome reveals duplications of psychoactive alkaloid biosynthetic genes and high mutation rate following tissue culture.</title>
        <authorList>
            <person name="Rajewski A."/>
            <person name="Carter-House D."/>
            <person name="Stajich J."/>
            <person name="Litt A."/>
        </authorList>
    </citation>
    <scope>NUCLEOTIDE SEQUENCE [LARGE SCALE GENOMIC DNA]</scope>
    <source>
        <strain evidence="2">AR-01</strain>
    </source>
</reference>
<keyword evidence="1" id="KW-0472">Membrane</keyword>
<gene>
    <name evidence="2" type="ORF">HAX54_039820</name>
</gene>
<name>A0ABS8VQ10_DATST</name>
<comment type="caution">
    <text evidence="2">The sequence shown here is derived from an EMBL/GenBank/DDBJ whole genome shotgun (WGS) entry which is preliminary data.</text>
</comment>
<keyword evidence="1" id="KW-0812">Transmembrane</keyword>
<dbReference type="EMBL" id="JACEIK010005552">
    <property type="protein sequence ID" value="MCE0481775.1"/>
    <property type="molecule type" value="Genomic_DNA"/>
</dbReference>
<feature type="transmembrane region" description="Helical" evidence="1">
    <location>
        <begin position="38"/>
        <end position="56"/>
    </location>
</feature>
<dbReference type="Proteomes" id="UP000823775">
    <property type="component" value="Unassembled WGS sequence"/>
</dbReference>
<keyword evidence="1" id="KW-1133">Transmembrane helix</keyword>
<protein>
    <submittedName>
        <fullName evidence="2">Uncharacterized protein</fullName>
    </submittedName>
</protein>
<organism evidence="2 3">
    <name type="scientific">Datura stramonium</name>
    <name type="common">Jimsonweed</name>
    <name type="synonym">Common thornapple</name>
    <dbReference type="NCBI Taxonomy" id="4076"/>
    <lineage>
        <taxon>Eukaryota</taxon>
        <taxon>Viridiplantae</taxon>
        <taxon>Streptophyta</taxon>
        <taxon>Embryophyta</taxon>
        <taxon>Tracheophyta</taxon>
        <taxon>Spermatophyta</taxon>
        <taxon>Magnoliopsida</taxon>
        <taxon>eudicotyledons</taxon>
        <taxon>Gunneridae</taxon>
        <taxon>Pentapetalae</taxon>
        <taxon>asterids</taxon>
        <taxon>lamiids</taxon>
        <taxon>Solanales</taxon>
        <taxon>Solanaceae</taxon>
        <taxon>Solanoideae</taxon>
        <taxon>Datureae</taxon>
        <taxon>Datura</taxon>
    </lineage>
</organism>
<sequence>MNKEEKIGSLLAPGHYKVPPHDSCGVDILQHKPIFLRLILHFSLLGLLLKPLIFLLQDPLAFDALGVEASLKFSMCPPQSQTLSPYTCREYPSCPHFPFSRQAPLRVAGRTPDYEPLFLAPSEQSF</sequence>
<proteinExistence type="predicted"/>
<evidence type="ECO:0000313" key="2">
    <source>
        <dbReference type="EMBL" id="MCE0481775.1"/>
    </source>
</evidence>
<keyword evidence="3" id="KW-1185">Reference proteome</keyword>